<dbReference type="OrthoDB" id="2692743at2759"/>
<evidence type="ECO:0000256" key="1">
    <source>
        <dbReference type="SAM" id="MobiDB-lite"/>
    </source>
</evidence>
<dbReference type="Proteomes" id="UP000823399">
    <property type="component" value="Unassembled WGS sequence"/>
</dbReference>
<reference evidence="2" key="1">
    <citation type="journal article" date="2020" name="New Phytol.">
        <title>Comparative genomics reveals dynamic genome evolution in host specialist ectomycorrhizal fungi.</title>
        <authorList>
            <person name="Lofgren L.A."/>
            <person name="Nguyen N.H."/>
            <person name="Vilgalys R."/>
            <person name="Ruytinx J."/>
            <person name="Liao H.L."/>
            <person name="Branco S."/>
            <person name="Kuo A."/>
            <person name="LaButti K."/>
            <person name="Lipzen A."/>
            <person name="Andreopoulos W."/>
            <person name="Pangilinan J."/>
            <person name="Riley R."/>
            <person name="Hundley H."/>
            <person name="Na H."/>
            <person name="Barry K."/>
            <person name="Grigoriev I.V."/>
            <person name="Stajich J.E."/>
            <person name="Kennedy P.G."/>
        </authorList>
    </citation>
    <scope>NUCLEOTIDE SEQUENCE</scope>
    <source>
        <strain evidence="2">FC423</strain>
    </source>
</reference>
<keyword evidence="3" id="KW-1185">Reference proteome</keyword>
<dbReference type="GeneID" id="64703928"/>
<proteinExistence type="predicted"/>
<name>A0A9P7F548_9AGAM</name>
<dbReference type="EMBL" id="JABBWM010000037">
    <property type="protein sequence ID" value="KAG2105796.1"/>
    <property type="molecule type" value="Genomic_DNA"/>
</dbReference>
<accession>A0A9P7F548</accession>
<evidence type="ECO:0000313" key="3">
    <source>
        <dbReference type="Proteomes" id="UP000823399"/>
    </source>
</evidence>
<sequence>MVSPSPLRPSQSQAGTSLLSSSLSAHVIAAISPQIASILTTSESLKSNVEDLAKLKSDMEANSENTSTTTSVSAAATRAEQATNVILNSITDVKNALLTARAPSNQPNNPLSYSAVVRQNTQTPAPVSAALLRAAIKEHQILIELALGGRLYEPEDSSVDIAKKSKNTFAAISDGESPDIQIKATTRLRNGGLIVELTTAEAANWLCIPESILKFMGALDSLVFIKEHRFTIIIPFLPITSDIEDAEWQCAAEEENNLPTGSIEAVGWIKPRIWRSPVLQGSVTPTRAPALPTPAPALLDSPRGGAPPAPRKTAVWTAMTRPLAL</sequence>
<evidence type="ECO:0000313" key="2">
    <source>
        <dbReference type="EMBL" id="KAG2105796.1"/>
    </source>
</evidence>
<protein>
    <submittedName>
        <fullName evidence="2">Uncharacterized protein</fullName>
    </submittedName>
</protein>
<dbReference type="RefSeq" id="XP_041291352.1">
    <property type="nucleotide sequence ID" value="XM_041441669.1"/>
</dbReference>
<dbReference type="AlphaFoldDB" id="A0A9P7F548"/>
<gene>
    <name evidence="2" type="ORF">F5147DRAFT_775116</name>
</gene>
<organism evidence="2 3">
    <name type="scientific">Suillus discolor</name>
    <dbReference type="NCBI Taxonomy" id="1912936"/>
    <lineage>
        <taxon>Eukaryota</taxon>
        <taxon>Fungi</taxon>
        <taxon>Dikarya</taxon>
        <taxon>Basidiomycota</taxon>
        <taxon>Agaricomycotina</taxon>
        <taxon>Agaricomycetes</taxon>
        <taxon>Agaricomycetidae</taxon>
        <taxon>Boletales</taxon>
        <taxon>Suillineae</taxon>
        <taxon>Suillaceae</taxon>
        <taxon>Suillus</taxon>
    </lineage>
</organism>
<feature type="region of interest" description="Disordered" evidence="1">
    <location>
        <begin position="285"/>
        <end position="313"/>
    </location>
</feature>
<comment type="caution">
    <text evidence="2">The sequence shown here is derived from an EMBL/GenBank/DDBJ whole genome shotgun (WGS) entry which is preliminary data.</text>
</comment>